<feature type="transmembrane region" description="Helical" evidence="8">
    <location>
        <begin position="128"/>
        <end position="148"/>
    </location>
</feature>
<protein>
    <submittedName>
        <fullName evidence="10">ABC transporter, permease protein</fullName>
    </submittedName>
</protein>
<dbReference type="Gene3D" id="1.10.3720.10">
    <property type="entry name" value="MetI-like"/>
    <property type="match status" value="1"/>
</dbReference>
<evidence type="ECO:0000256" key="8">
    <source>
        <dbReference type="RuleBase" id="RU363032"/>
    </source>
</evidence>
<feature type="domain" description="ABC transmembrane type-1" evidence="9">
    <location>
        <begin position="56"/>
        <end position="250"/>
    </location>
</feature>
<sequence>MRRLVLGAAVLGLLVPLVPLALWAGGSSWPYPDLLPTGPSSRGIAIALRGETLAALLTSVTVSTAVATLSCGIGFGAGRVLGLHRFPGRRLLIGLLVLPVLVPGLAVVLGLQVFVIRSGLADSWLGVVLVQLVLTVPYAVALLAASFAGFDPGLERQARTLGAGPWRTAVHVTVPALAPAVAATFVLTFLISWGDYLLTLLVGGGQVTTLTLLLFSAIGTSDTTASAALGLVVAIPPVLLLLGLVLLARRSRFARPAMMQP</sequence>
<gene>
    <name evidence="10" type="ORF">HMPREF0063_12595</name>
</gene>
<evidence type="ECO:0000256" key="5">
    <source>
        <dbReference type="ARBA" id="ARBA00022692"/>
    </source>
</evidence>
<dbReference type="Pfam" id="PF00528">
    <property type="entry name" value="BPD_transp_1"/>
    <property type="match status" value="1"/>
</dbReference>
<reference evidence="10" key="1">
    <citation type="submission" date="2010-08" db="EMBL/GenBank/DDBJ databases">
        <authorList>
            <person name="Muzny D."/>
            <person name="Qin X."/>
            <person name="Buhay C."/>
            <person name="Dugan-Rocha S."/>
            <person name="Ding Y."/>
            <person name="Chen G."/>
            <person name="Hawes A."/>
            <person name="Holder M."/>
            <person name="Jhangiani S."/>
            <person name="Johnson A."/>
            <person name="Khan Z."/>
            <person name="Li Z."/>
            <person name="Liu W."/>
            <person name="Liu X."/>
            <person name="Perez L."/>
            <person name="Shen H."/>
            <person name="Wang Q."/>
            <person name="Watt J."/>
            <person name="Xi L."/>
            <person name="Xin Y."/>
            <person name="Zhou J."/>
            <person name="Deng J."/>
            <person name="Jiang H."/>
            <person name="Liu Y."/>
            <person name="Qu J."/>
            <person name="Song X.-Z."/>
            <person name="Zhang L."/>
            <person name="Villasana D."/>
            <person name="Johnson A."/>
            <person name="Liu J."/>
            <person name="Liyanage D."/>
            <person name="Lorensuhewa L."/>
            <person name="Robinson T."/>
            <person name="Song A."/>
            <person name="Song B.-B."/>
            <person name="Dinh H."/>
            <person name="Thornton R."/>
            <person name="Coyle M."/>
            <person name="Francisco L."/>
            <person name="Jackson L."/>
            <person name="Javaid M."/>
            <person name="Korchina V."/>
            <person name="Kovar C."/>
            <person name="Mata R."/>
            <person name="Mathew T."/>
            <person name="Ngo R."/>
            <person name="Nguyen L."/>
            <person name="Nguyen N."/>
            <person name="Okwuonu G."/>
            <person name="Ongeri F."/>
            <person name="Pham C."/>
            <person name="Simmons D."/>
            <person name="Wilczek-Boney K."/>
            <person name="Hale W."/>
            <person name="Jakkamsetti A."/>
            <person name="Pham P."/>
            <person name="Ruth R."/>
            <person name="San Lucas F."/>
            <person name="Warren J."/>
            <person name="Zhang J."/>
            <person name="Zhao Z."/>
            <person name="Zhou C."/>
            <person name="Zhu D."/>
            <person name="Lee S."/>
            <person name="Bess C."/>
            <person name="Blankenburg K."/>
            <person name="Forbes L."/>
            <person name="Fu Q."/>
            <person name="Gubbala S."/>
            <person name="Hirani K."/>
            <person name="Jayaseelan J.C."/>
            <person name="Lara F."/>
            <person name="Munidasa M."/>
            <person name="Palculict T."/>
            <person name="Patil S."/>
            <person name="Pu L.-L."/>
            <person name="Saada N."/>
            <person name="Tang L."/>
            <person name="Weissenberger G."/>
            <person name="Zhu Y."/>
            <person name="Hemphill L."/>
            <person name="Shang Y."/>
            <person name="Youmans B."/>
            <person name="Ayvaz T."/>
            <person name="Ross M."/>
            <person name="Santibanez J."/>
            <person name="Aqrawi P."/>
            <person name="Gross S."/>
            <person name="Joshi V."/>
            <person name="Fowler G."/>
            <person name="Nazareth L."/>
            <person name="Reid J."/>
            <person name="Worley K."/>
            <person name="Petrosino J."/>
            <person name="Highlander S."/>
            <person name="Gibbs R."/>
        </authorList>
    </citation>
    <scope>NUCLEOTIDE SEQUENCE [LARGE SCALE GENOMIC DNA]</scope>
    <source>
        <strain evidence="10">DSM 15272</strain>
    </source>
</reference>
<dbReference type="RefSeq" id="WP_007079593.1">
    <property type="nucleotide sequence ID" value="NZ_CM001024.1"/>
</dbReference>
<dbReference type="SUPFAM" id="SSF161098">
    <property type="entry name" value="MetI-like"/>
    <property type="match status" value="1"/>
</dbReference>
<keyword evidence="6 8" id="KW-1133">Transmembrane helix</keyword>
<comment type="subcellular location">
    <subcellularLocation>
        <location evidence="1">Cell inner membrane</location>
        <topology evidence="1">Multi-pass membrane protein</topology>
    </subcellularLocation>
    <subcellularLocation>
        <location evidence="8">Cell membrane</location>
        <topology evidence="8">Multi-pass membrane protein</topology>
    </subcellularLocation>
</comment>
<accession>E2SEY6</accession>
<feature type="transmembrane region" description="Helical" evidence="8">
    <location>
        <begin position="52"/>
        <end position="78"/>
    </location>
</feature>
<dbReference type="InterPro" id="IPR000515">
    <property type="entry name" value="MetI-like"/>
</dbReference>
<evidence type="ECO:0000256" key="7">
    <source>
        <dbReference type="ARBA" id="ARBA00023136"/>
    </source>
</evidence>
<keyword evidence="2 8" id="KW-0813">Transport</keyword>
<keyword evidence="3" id="KW-1003">Cell membrane</keyword>
<evidence type="ECO:0000256" key="2">
    <source>
        <dbReference type="ARBA" id="ARBA00022448"/>
    </source>
</evidence>
<keyword evidence="5 8" id="KW-0812">Transmembrane</keyword>
<dbReference type="InterPro" id="IPR035906">
    <property type="entry name" value="MetI-like_sf"/>
</dbReference>
<keyword evidence="7 8" id="KW-0472">Membrane</keyword>
<evidence type="ECO:0000313" key="10">
    <source>
        <dbReference type="EMBL" id="EFQ82230.1"/>
    </source>
</evidence>
<dbReference type="GO" id="GO:0055085">
    <property type="term" value="P:transmembrane transport"/>
    <property type="evidence" value="ECO:0007669"/>
    <property type="project" value="InterPro"/>
</dbReference>
<dbReference type="Proteomes" id="UP000003111">
    <property type="component" value="Unassembled WGS sequence"/>
</dbReference>
<comment type="caution">
    <text evidence="10">The sequence shown here is derived from an EMBL/GenBank/DDBJ whole genome shotgun (WGS) entry which is preliminary data.</text>
</comment>
<evidence type="ECO:0000259" key="9">
    <source>
        <dbReference type="PROSITE" id="PS50928"/>
    </source>
</evidence>
<dbReference type="CDD" id="cd06261">
    <property type="entry name" value="TM_PBP2"/>
    <property type="match status" value="1"/>
</dbReference>
<keyword evidence="4" id="KW-0997">Cell inner membrane</keyword>
<evidence type="ECO:0000256" key="4">
    <source>
        <dbReference type="ARBA" id="ARBA00022519"/>
    </source>
</evidence>
<keyword evidence="11" id="KW-1185">Reference proteome</keyword>
<dbReference type="HOGENOM" id="CLU_016047_3_1_11"/>
<dbReference type="OrthoDB" id="9808619at2"/>
<feature type="transmembrane region" description="Helical" evidence="8">
    <location>
        <begin position="227"/>
        <end position="248"/>
    </location>
</feature>
<dbReference type="EMBL" id="ACLF03000010">
    <property type="protein sequence ID" value="EFQ82230.1"/>
    <property type="molecule type" value="Genomic_DNA"/>
</dbReference>
<evidence type="ECO:0000256" key="1">
    <source>
        <dbReference type="ARBA" id="ARBA00004429"/>
    </source>
</evidence>
<dbReference type="GO" id="GO:0005886">
    <property type="term" value="C:plasma membrane"/>
    <property type="evidence" value="ECO:0007669"/>
    <property type="project" value="UniProtKB-SubCell"/>
</dbReference>
<organism evidence="10 11">
    <name type="scientific">Aeromicrobium marinum DSM 15272</name>
    <dbReference type="NCBI Taxonomy" id="585531"/>
    <lineage>
        <taxon>Bacteria</taxon>
        <taxon>Bacillati</taxon>
        <taxon>Actinomycetota</taxon>
        <taxon>Actinomycetes</taxon>
        <taxon>Propionibacteriales</taxon>
        <taxon>Nocardioidaceae</taxon>
        <taxon>Aeromicrobium</taxon>
    </lineage>
</organism>
<dbReference type="PROSITE" id="PS50928">
    <property type="entry name" value="ABC_TM1"/>
    <property type="match status" value="1"/>
</dbReference>
<feature type="transmembrane region" description="Helical" evidence="8">
    <location>
        <begin position="169"/>
        <end position="190"/>
    </location>
</feature>
<comment type="similarity">
    <text evidence="8">Belongs to the binding-protein-dependent transport system permease family.</text>
</comment>
<evidence type="ECO:0000256" key="3">
    <source>
        <dbReference type="ARBA" id="ARBA00022475"/>
    </source>
</evidence>
<proteinExistence type="inferred from homology"/>
<name>E2SEY6_9ACTN</name>
<dbReference type="AlphaFoldDB" id="E2SEY6"/>
<feature type="transmembrane region" description="Helical" evidence="8">
    <location>
        <begin position="196"/>
        <end position="215"/>
    </location>
</feature>
<evidence type="ECO:0000313" key="11">
    <source>
        <dbReference type="Proteomes" id="UP000003111"/>
    </source>
</evidence>
<dbReference type="STRING" id="585531.HMPREF0063_12595"/>
<dbReference type="PANTHER" id="PTHR43357:SF4">
    <property type="entry name" value="INNER MEMBRANE ABC TRANSPORTER PERMEASE PROTEIN YDCV"/>
    <property type="match status" value="1"/>
</dbReference>
<dbReference type="PANTHER" id="PTHR43357">
    <property type="entry name" value="INNER MEMBRANE ABC TRANSPORTER PERMEASE PROTEIN YDCV"/>
    <property type="match status" value="1"/>
</dbReference>
<evidence type="ECO:0000256" key="6">
    <source>
        <dbReference type="ARBA" id="ARBA00022989"/>
    </source>
</evidence>
<dbReference type="eggNOG" id="COG1177">
    <property type="taxonomic scope" value="Bacteria"/>
</dbReference>
<feature type="transmembrane region" description="Helical" evidence="8">
    <location>
        <begin position="90"/>
        <end position="116"/>
    </location>
</feature>